<dbReference type="EC" id="1.11.1.5" evidence="12"/>
<evidence type="ECO:0000259" key="11">
    <source>
        <dbReference type="PROSITE" id="PS51007"/>
    </source>
</evidence>
<accession>A0AAX4HUQ6</accession>
<feature type="binding site" description="axial binding residue" evidence="9">
    <location>
        <position position="65"/>
    </location>
    <ligand>
        <name>heme c</name>
        <dbReference type="ChEBI" id="CHEBI:61717"/>
        <label>1</label>
    </ligand>
    <ligandPart>
        <name>Fe</name>
        <dbReference type="ChEBI" id="CHEBI:18248"/>
    </ligandPart>
</feature>
<reference evidence="12 13" key="1">
    <citation type="submission" date="2023-11" db="EMBL/GenBank/DDBJ databases">
        <title>Peredibacter starrii A3.12.</title>
        <authorList>
            <person name="Mitchell R.J."/>
        </authorList>
    </citation>
    <scope>NUCLEOTIDE SEQUENCE [LARGE SCALE GENOMIC DNA]</scope>
    <source>
        <strain evidence="12 13">A3.12</strain>
    </source>
</reference>
<comment type="PTM">
    <text evidence="8">Binds 2 heme groups per subunit.</text>
</comment>
<organism evidence="12 13">
    <name type="scientific">Peredibacter starrii</name>
    <dbReference type="NCBI Taxonomy" id="28202"/>
    <lineage>
        <taxon>Bacteria</taxon>
        <taxon>Pseudomonadati</taxon>
        <taxon>Bdellovibrionota</taxon>
        <taxon>Bacteriovoracia</taxon>
        <taxon>Bacteriovoracales</taxon>
        <taxon>Bacteriovoracaceae</taxon>
        <taxon>Peredibacter</taxon>
    </lineage>
</organism>
<evidence type="ECO:0000256" key="4">
    <source>
        <dbReference type="ARBA" id="ARBA00022729"/>
    </source>
</evidence>
<dbReference type="GO" id="GO:0046872">
    <property type="term" value="F:metal ion binding"/>
    <property type="evidence" value="ECO:0007669"/>
    <property type="project" value="UniProtKB-KW"/>
</dbReference>
<keyword evidence="4 10" id="KW-0732">Signal</keyword>
<feature type="binding site" description="covalent" evidence="8">
    <location>
        <position position="64"/>
    </location>
    <ligand>
        <name>heme c</name>
        <dbReference type="ChEBI" id="CHEBI:61717"/>
        <label>1</label>
    </ligand>
</feature>
<evidence type="ECO:0000313" key="12">
    <source>
        <dbReference type="EMBL" id="WPU67116.1"/>
    </source>
</evidence>
<evidence type="ECO:0000256" key="1">
    <source>
        <dbReference type="ARBA" id="ARBA00004418"/>
    </source>
</evidence>
<feature type="binding site" description="axial binding residue" evidence="9">
    <location>
        <position position="264"/>
    </location>
    <ligand>
        <name>heme c</name>
        <dbReference type="ChEBI" id="CHEBI:61717"/>
        <label>2</label>
    </ligand>
    <ligandPart>
        <name>Fe</name>
        <dbReference type="ChEBI" id="CHEBI:18248"/>
    </ligandPart>
</feature>
<name>A0AAX4HUQ6_9BACT</name>
<comment type="subcellular location">
    <subcellularLocation>
        <location evidence="1">Periplasm</location>
    </subcellularLocation>
</comment>
<feature type="signal peptide" evidence="10">
    <location>
        <begin position="1"/>
        <end position="16"/>
    </location>
</feature>
<dbReference type="Gene3D" id="1.10.760.10">
    <property type="entry name" value="Cytochrome c-like domain"/>
    <property type="match status" value="2"/>
</dbReference>
<proteinExistence type="predicted"/>
<evidence type="ECO:0000256" key="8">
    <source>
        <dbReference type="PIRSR" id="PIRSR000294-1"/>
    </source>
</evidence>
<dbReference type="Proteomes" id="UP001324634">
    <property type="component" value="Chromosome"/>
</dbReference>
<evidence type="ECO:0000256" key="10">
    <source>
        <dbReference type="SAM" id="SignalP"/>
    </source>
</evidence>
<keyword evidence="13" id="KW-1185">Reference proteome</keyword>
<dbReference type="PANTHER" id="PTHR30600">
    <property type="entry name" value="CYTOCHROME C PEROXIDASE-RELATED"/>
    <property type="match status" value="1"/>
</dbReference>
<evidence type="ECO:0000256" key="6">
    <source>
        <dbReference type="ARBA" id="ARBA00023002"/>
    </source>
</evidence>
<dbReference type="Pfam" id="PF03150">
    <property type="entry name" value="CCP_MauG"/>
    <property type="match status" value="1"/>
</dbReference>
<dbReference type="EMBL" id="CP139487">
    <property type="protein sequence ID" value="WPU67116.1"/>
    <property type="molecule type" value="Genomic_DNA"/>
</dbReference>
<evidence type="ECO:0000256" key="2">
    <source>
        <dbReference type="ARBA" id="ARBA00022617"/>
    </source>
</evidence>
<dbReference type="PIRSF" id="PIRSF000294">
    <property type="entry name" value="Cytochrome-c_peroxidase"/>
    <property type="match status" value="1"/>
</dbReference>
<evidence type="ECO:0000256" key="3">
    <source>
        <dbReference type="ARBA" id="ARBA00022723"/>
    </source>
</evidence>
<dbReference type="RefSeq" id="WP_321399990.1">
    <property type="nucleotide sequence ID" value="NZ_CP139487.1"/>
</dbReference>
<feature type="domain" description="Cytochrome c" evidence="11">
    <location>
        <begin position="245"/>
        <end position="397"/>
    </location>
</feature>
<keyword evidence="5" id="KW-0574">Periplasm</keyword>
<sequence>MLWVLAFLFSFTSAEAQNLDDYIQRLRLSPLAAPQKRMALYQLGSKLYFDNRLSGKGNISCNSCHSQEGFGGDGIPLGLGEGAQGLGHRRMQQNGLMLARHTPANYNVGLPDVRTLFWDGRVMRIRDHWMTPEPKINGENPELPEIAKTFDSISAVQAVFPLANPAEMLGKESKLTTIEAWDQIMARLLSLPEYEKFFRAAYPNVTTFNIAHVGNALAEFQRHHFLAVNTPWDMYLRGRKNAMTERMKRGAEVFLGKGMCTMCHVGDQLTSYGFQNIGTPQLIADDHGRAAITQKQTDIYKFRVSPLRNVGVSAPYMHSGTFNNLWEVIEHYNDPHNTFRNFTWNPRHRNYSDTLNLDTNGANNDNRERTLSPQLARNLYLTNEEKADLFCFLKVALTDISLQKYLKGVENEVTDCSPLLSK</sequence>
<dbReference type="GO" id="GO:0004130">
    <property type="term" value="F:cytochrome-c peroxidase activity"/>
    <property type="evidence" value="ECO:0007669"/>
    <property type="project" value="UniProtKB-EC"/>
</dbReference>
<gene>
    <name evidence="12" type="ORF">SOO65_10155</name>
</gene>
<dbReference type="InterPro" id="IPR051395">
    <property type="entry name" value="Cytochrome_c_Peroxidase/MauG"/>
</dbReference>
<keyword evidence="7 9" id="KW-0408">Iron</keyword>
<evidence type="ECO:0000313" key="13">
    <source>
        <dbReference type="Proteomes" id="UP001324634"/>
    </source>
</evidence>
<keyword evidence="6 12" id="KW-0560">Oxidoreductase</keyword>
<dbReference type="PROSITE" id="PS51007">
    <property type="entry name" value="CYTC"/>
    <property type="match status" value="1"/>
</dbReference>
<feature type="binding site" description="covalent" evidence="8">
    <location>
        <position position="260"/>
    </location>
    <ligand>
        <name>heme c</name>
        <dbReference type="ChEBI" id="CHEBI:61717"/>
        <label>2</label>
    </ligand>
</feature>
<feature type="binding site" description="covalent" evidence="8">
    <location>
        <position position="263"/>
    </location>
    <ligand>
        <name>heme c</name>
        <dbReference type="ChEBI" id="CHEBI:61717"/>
        <label>2</label>
    </ligand>
</feature>
<dbReference type="InterPro" id="IPR026259">
    <property type="entry name" value="MauG/Cytc_peroxidase"/>
</dbReference>
<feature type="binding site" description="covalent" evidence="8">
    <location>
        <position position="61"/>
    </location>
    <ligand>
        <name>heme c</name>
        <dbReference type="ChEBI" id="CHEBI:61717"/>
        <label>1</label>
    </ligand>
</feature>
<dbReference type="InterPro" id="IPR004852">
    <property type="entry name" value="Di-haem_cyt_c_peroxidsae"/>
</dbReference>
<dbReference type="SUPFAM" id="SSF46626">
    <property type="entry name" value="Cytochrome c"/>
    <property type="match status" value="2"/>
</dbReference>
<dbReference type="KEGG" id="psti:SOO65_10155"/>
<dbReference type="GO" id="GO:0042597">
    <property type="term" value="C:periplasmic space"/>
    <property type="evidence" value="ECO:0007669"/>
    <property type="project" value="UniProtKB-SubCell"/>
</dbReference>
<dbReference type="GO" id="GO:0009055">
    <property type="term" value="F:electron transfer activity"/>
    <property type="evidence" value="ECO:0007669"/>
    <property type="project" value="InterPro"/>
</dbReference>
<evidence type="ECO:0000256" key="7">
    <source>
        <dbReference type="ARBA" id="ARBA00023004"/>
    </source>
</evidence>
<comment type="cofactor">
    <cofactor evidence="8">
        <name>heme</name>
        <dbReference type="ChEBI" id="CHEBI:30413"/>
    </cofactor>
    <text evidence="8">Binds 2 heme groups.</text>
</comment>
<dbReference type="GO" id="GO:0020037">
    <property type="term" value="F:heme binding"/>
    <property type="evidence" value="ECO:0007669"/>
    <property type="project" value="InterPro"/>
</dbReference>
<dbReference type="InterPro" id="IPR036909">
    <property type="entry name" value="Cyt_c-like_dom_sf"/>
</dbReference>
<feature type="chain" id="PRO_5043578994" evidence="10">
    <location>
        <begin position="17"/>
        <end position="422"/>
    </location>
</feature>
<evidence type="ECO:0000256" key="9">
    <source>
        <dbReference type="PIRSR" id="PIRSR000294-2"/>
    </source>
</evidence>
<keyword evidence="3 9" id="KW-0479">Metal-binding</keyword>
<protein>
    <submittedName>
        <fullName evidence="12">Cytochrome c peroxidase</fullName>
        <ecNumber evidence="12">1.11.1.5</ecNumber>
    </submittedName>
</protein>
<evidence type="ECO:0000256" key="5">
    <source>
        <dbReference type="ARBA" id="ARBA00022764"/>
    </source>
</evidence>
<keyword evidence="2 8" id="KW-0349">Heme</keyword>
<dbReference type="AlphaFoldDB" id="A0AAX4HUQ6"/>
<keyword evidence="12" id="KW-0575">Peroxidase</keyword>
<dbReference type="InterPro" id="IPR009056">
    <property type="entry name" value="Cyt_c-like_dom"/>
</dbReference>